<dbReference type="Proteomes" id="UP001631957">
    <property type="component" value="Unassembled WGS sequence"/>
</dbReference>
<name>A0ABW9HVR7_9ACTN</name>
<evidence type="ECO:0000313" key="2">
    <source>
        <dbReference type="Proteomes" id="UP001631957"/>
    </source>
</evidence>
<sequence length="179" mass="19659">MSDWLLLGLDTVYAVRLGADGEQMVARVQPTSALYRTARELYGGAAELTFRVSEDAPCSGELFFGRMDMDAESLGQMTVELRKILYREPPPAPQEGLRYLLFGDDQLFLWHLPGSFEQGLRVRFAGWESPVLGVDEVVTVEASGRGSDVTERLAPGEQVAAMGAELMVAAEVYLRVARG</sequence>
<proteinExistence type="predicted"/>
<organism evidence="1 2">
    <name type="scientific">Streptomyces niveiscabiei</name>
    <dbReference type="NCBI Taxonomy" id="164115"/>
    <lineage>
        <taxon>Bacteria</taxon>
        <taxon>Bacillati</taxon>
        <taxon>Actinomycetota</taxon>
        <taxon>Actinomycetes</taxon>
        <taxon>Kitasatosporales</taxon>
        <taxon>Streptomycetaceae</taxon>
        <taxon>Streptomyces</taxon>
    </lineage>
</organism>
<comment type="caution">
    <text evidence="1">The sequence shown here is derived from an EMBL/GenBank/DDBJ whole genome shotgun (WGS) entry which is preliminary data.</text>
</comment>
<dbReference type="EMBL" id="JBJVNI010000014">
    <property type="protein sequence ID" value="MFM9612204.1"/>
    <property type="molecule type" value="Genomic_DNA"/>
</dbReference>
<gene>
    <name evidence="1" type="ORF">ACKI18_26260</name>
</gene>
<dbReference type="RefSeq" id="WP_159052092.1">
    <property type="nucleotide sequence ID" value="NZ_JBJVNI010000014.1"/>
</dbReference>
<protein>
    <submittedName>
        <fullName evidence="1">Uncharacterized protein</fullName>
    </submittedName>
</protein>
<accession>A0ABW9HVR7</accession>
<evidence type="ECO:0000313" key="1">
    <source>
        <dbReference type="EMBL" id="MFM9612204.1"/>
    </source>
</evidence>
<reference evidence="1 2" key="1">
    <citation type="submission" date="2024-12" db="EMBL/GenBank/DDBJ databases">
        <title>Forecasting of Potato common scab and diversities of Pathogenic streptomyces spp. in china.</title>
        <authorList>
            <person name="Handique U."/>
            <person name="Wu J."/>
        </authorList>
    </citation>
    <scope>NUCLEOTIDE SEQUENCE [LARGE SCALE GENOMIC DNA]</scope>
    <source>
        <strain evidence="1 2">ZRIMU1530</strain>
    </source>
</reference>
<keyword evidence="2" id="KW-1185">Reference proteome</keyword>